<keyword evidence="6" id="KW-1185">Reference proteome</keyword>
<dbReference type="Gene3D" id="3.40.50.300">
    <property type="entry name" value="P-loop containing nucleotide triphosphate hydrolases"/>
    <property type="match status" value="1"/>
</dbReference>
<dbReference type="RefSeq" id="WP_253241525.1">
    <property type="nucleotide sequence ID" value="NZ_JAMYJR010000038.1"/>
</dbReference>
<sequence length="239" mass="25483">MSPAVFEVQDLTVRFGGVTALDGLSLRHDSGGVVGLIGANGAGKTTFVNVLSGVVRPARGRAFLDGRDLTGLAAHKIARAGLTRTFQNLRLFGSLTVLDHLLVPYGARNHGRQRALALLAEVGLAGTESRRPAELAYGEQRRLELARALALDPRIVLLDEPLAGLAGSESDELLSLFGRLRDGGTTLLLIEHDVPSVLRISDRVLVLDRGRLLADGTPAEVASDPEVRQAYLGDDDVRD</sequence>
<dbReference type="Pfam" id="PF00005">
    <property type="entry name" value="ABC_tran"/>
    <property type="match status" value="1"/>
</dbReference>
<keyword evidence="2" id="KW-0547">Nucleotide-binding</keyword>
<keyword evidence="3 5" id="KW-0067">ATP-binding</keyword>
<dbReference type="SUPFAM" id="SSF52540">
    <property type="entry name" value="P-loop containing nucleoside triphosphate hydrolases"/>
    <property type="match status" value="1"/>
</dbReference>
<dbReference type="InterPro" id="IPR017871">
    <property type="entry name" value="ABC_transporter-like_CS"/>
</dbReference>
<dbReference type="PANTHER" id="PTHR45772">
    <property type="entry name" value="CONSERVED COMPONENT OF ABC TRANSPORTER FOR NATURAL AMINO ACIDS-RELATED"/>
    <property type="match status" value="1"/>
</dbReference>
<evidence type="ECO:0000256" key="2">
    <source>
        <dbReference type="ARBA" id="ARBA00022741"/>
    </source>
</evidence>
<organism evidence="5 6">
    <name type="scientific">Paractinoplanes aksuensis</name>
    <dbReference type="NCBI Taxonomy" id="2939490"/>
    <lineage>
        <taxon>Bacteria</taxon>
        <taxon>Bacillati</taxon>
        <taxon>Actinomycetota</taxon>
        <taxon>Actinomycetes</taxon>
        <taxon>Micromonosporales</taxon>
        <taxon>Micromonosporaceae</taxon>
        <taxon>Paractinoplanes</taxon>
    </lineage>
</organism>
<dbReference type="InterPro" id="IPR051120">
    <property type="entry name" value="ABC_AA/LPS_Transport"/>
</dbReference>
<dbReference type="SMART" id="SM00382">
    <property type="entry name" value="AAA"/>
    <property type="match status" value="1"/>
</dbReference>
<dbReference type="Pfam" id="PF12399">
    <property type="entry name" value="BCA_ABC_TP_C"/>
    <property type="match status" value="1"/>
</dbReference>
<gene>
    <name evidence="5" type="ORF">M1L60_33250</name>
</gene>
<dbReference type="PROSITE" id="PS00211">
    <property type="entry name" value="ABC_TRANSPORTER_1"/>
    <property type="match status" value="1"/>
</dbReference>
<proteinExistence type="predicted"/>
<feature type="domain" description="ABC transporter" evidence="4">
    <location>
        <begin position="6"/>
        <end position="234"/>
    </location>
</feature>
<dbReference type="InterPro" id="IPR003439">
    <property type="entry name" value="ABC_transporter-like_ATP-bd"/>
</dbReference>
<dbReference type="InterPro" id="IPR027417">
    <property type="entry name" value="P-loop_NTPase"/>
</dbReference>
<keyword evidence="1" id="KW-0813">Transport</keyword>
<comment type="caution">
    <text evidence="5">The sequence shown here is derived from an EMBL/GenBank/DDBJ whole genome shotgun (WGS) entry which is preliminary data.</text>
</comment>
<accession>A0ABT1DX66</accession>
<dbReference type="Proteomes" id="UP001523369">
    <property type="component" value="Unassembled WGS sequence"/>
</dbReference>
<dbReference type="InterPro" id="IPR032823">
    <property type="entry name" value="BCA_ABC_TP_C"/>
</dbReference>
<evidence type="ECO:0000256" key="3">
    <source>
        <dbReference type="ARBA" id="ARBA00022840"/>
    </source>
</evidence>
<evidence type="ECO:0000259" key="4">
    <source>
        <dbReference type="PROSITE" id="PS50893"/>
    </source>
</evidence>
<dbReference type="PROSITE" id="PS50893">
    <property type="entry name" value="ABC_TRANSPORTER_2"/>
    <property type="match status" value="1"/>
</dbReference>
<dbReference type="PANTHER" id="PTHR45772:SF1">
    <property type="entry name" value="ABC TRANSPORTER ATP-BINDING PROTEIN"/>
    <property type="match status" value="1"/>
</dbReference>
<dbReference type="EMBL" id="JAMYJR010000038">
    <property type="protein sequence ID" value="MCO8275461.1"/>
    <property type="molecule type" value="Genomic_DNA"/>
</dbReference>
<reference evidence="5 6" key="1">
    <citation type="submission" date="2022-06" db="EMBL/GenBank/DDBJ databases">
        <title>New Species of the Genus Actinoplanes, ActinopZanes ferrugineus.</title>
        <authorList>
            <person name="Ding P."/>
        </authorList>
    </citation>
    <scope>NUCLEOTIDE SEQUENCE [LARGE SCALE GENOMIC DNA]</scope>
    <source>
        <strain evidence="5 6">TRM88003</strain>
    </source>
</reference>
<evidence type="ECO:0000256" key="1">
    <source>
        <dbReference type="ARBA" id="ARBA00022448"/>
    </source>
</evidence>
<evidence type="ECO:0000313" key="6">
    <source>
        <dbReference type="Proteomes" id="UP001523369"/>
    </source>
</evidence>
<protein>
    <submittedName>
        <fullName evidence="5">ABC transporter ATP-binding protein</fullName>
    </submittedName>
</protein>
<dbReference type="GO" id="GO:0005524">
    <property type="term" value="F:ATP binding"/>
    <property type="evidence" value="ECO:0007669"/>
    <property type="project" value="UniProtKB-KW"/>
</dbReference>
<name>A0ABT1DX66_9ACTN</name>
<dbReference type="InterPro" id="IPR003593">
    <property type="entry name" value="AAA+_ATPase"/>
</dbReference>
<evidence type="ECO:0000313" key="5">
    <source>
        <dbReference type="EMBL" id="MCO8275461.1"/>
    </source>
</evidence>
<dbReference type="CDD" id="cd03219">
    <property type="entry name" value="ABC_Mj1267_LivG_branched"/>
    <property type="match status" value="1"/>
</dbReference>